<dbReference type="GO" id="GO:0008483">
    <property type="term" value="F:transaminase activity"/>
    <property type="evidence" value="ECO:0007669"/>
    <property type="project" value="TreeGrafter"/>
</dbReference>
<sequence length="382" mass="41758">MSSESGEAHYRQVVAAAVERVVGSGQTILAEGVRGFEQGFAAWLGRGLSADHCLGVANGTEALELAMRCAGVQPGDGVIVPSFTAYATVAAILRIGANPLFVDVEPDRPVLCPREVERLLADSGNSARIRAVIAVHLYGEACDLRALRELCDRNALALIEDCAQATGTLYESDPIGTWGDFAAFSFYPTKNLAALGDGGMLVLGRRADPSLLAIARRMRLYGWDQQREAVQFGINSRLDEVQAWILSGKLSDLDERIQARRRIANHYRELLGSWASRMGIHLPKDGVNWSHSYHLFVIKVDPAKRQDILSRGAADGIPYAVHYPLACHQHAYIAKRPEAPQYHLPRTENLAASVVSLPLNPYLKEEDVMLISAHLRSILGDT</sequence>
<dbReference type="Gene3D" id="3.40.640.10">
    <property type="entry name" value="Type I PLP-dependent aspartate aminotransferase-like (Major domain)"/>
    <property type="match status" value="1"/>
</dbReference>
<dbReference type="Pfam" id="PF01041">
    <property type="entry name" value="DegT_DnrJ_EryC1"/>
    <property type="match status" value="1"/>
</dbReference>
<evidence type="ECO:0000256" key="1">
    <source>
        <dbReference type="PIRSR" id="PIRSR000390-1"/>
    </source>
</evidence>
<evidence type="ECO:0000313" key="4">
    <source>
        <dbReference type="EMBL" id="AFY30305.1"/>
    </source>
</evidence>
<dbReference type="SUPFAM" id="SSF53383">
    <property type="entry name" value="PLP-dependent transferases"/>
    <property type="match status" value="1"/>
</dbReference>
<evidence type="ECO:0000256" key="2">
    <source>
        <dbReference type="PIRSR" id="PIRSR000390-2"/>
    </source>
</evidence>
<comment type="similarity">
    <text evidence="3">Belongs to the DegT/DnrJ/EryC1 family.</text>
</comment>
<evidence type="ECO:0000313" key="5">
    <source>
        <dbReference type="Proteomes" id="UP000010388"/>
    </source>
</evidence>
<dbReference type="CDD" id="cd00616">
    <property type="entry name" value="AHBA_syn"/>
    <property type="match status" value="1"/>
</dbReference>
<evidence type="ECO:0000256" key="3">
    <source>
        <dbReference type="RuleBase" id="RU004508"/>
    </source>
</evidence>
<dbReference type="GO" id="GO:0000271">
    <property type="term" value="P:polysaccharide biosynthetic process"/>
    <property type="evidence" value="ECO:0007669"/>
    <property type="project" value="TreeGrafter"/>
</dbReference>
<keyword evidence="2 3" id="KW-0663">Pyridoxal phosphate</keyword>
<dbReference type="InterPro" id="IPR015424">
    <property type="entry name" value="PyrdxlP-dep_Trfase"/>
</dbReference>
<name>K9PB05_CYAGP</name>
<dbReference type="PANTHER" id="PTHR30244:SF42">
    <property type="entry name" value="UDP-2-ACETAMIDO-2-DEOXY-3-OXO-D-GLUCURONATE AMINOTRANSFERASE"/>
    <property type="match status" value="1"/>
</dbReference>
<dbReference type="AlphaFoldDB" id="K9PB05"/>
<dbReference type="HOGENOM" id="CLU_033332_6_0_3"/>
<dbReference type="InterPro" id="IPR015421">
    <property type="entry name" value="PyrdxlP-dep_Trfase_major"/>
</dbReference>
<dbReference type="PIRSF" id="PIRSF000390">
    <property type="entry name" value="PLP_StrS"/>
    <property type="match status" value="1"/>
</dbReference>
<dbReference type="eggNOG" id="COG0399">
    <property type="taxonomic scope" value="Bacteria"/>
</dbReference>
<reference evidence="5" key="1">
    <citation type="journal article" date="2013" name="Proc. Natl. Acad. Sci. U.S.A.">
        <title>Improving the coverage of the cyanobacterial phylum using diversity-driven genome sequencing.</title>
        <authorList>
            <person name="Shih P.M."/>
            <person name="Wu D."/>
            <person name="Latifi A."/>
            <person name="Axen S.D."/>
            <person name="Fewer D.P."/>
            <person name="Talla E."/>
            <person name="Calteau A."/>
            <person name="Cai F."/>
            <person name="Tandeau de Marsac N."/>
            <person name="Rippka R."/>
            <person name="Herdman M."/>
            <person name="Sivonen K."/>
            <person name="Coursin T."/>
            <person name="Laurent T."/>
            <person name="Goodwin L."/>
            <person name="Nolan M."/>
            <person name="Davenport K.W."/>
            <person name="Han C.S."/>
            <person name="Rubin E.M."/>
            <person name="Eisen J.A."/>
            <person name="Woyke T."/>
            <person name="Gugger M."/>
            <person name="Kerfeld C.A."/>
        </authorList>
    </citation>
    <scope>NUCLEOTIDE SEQUENCE [LARGE SCALE GENOMIC DNA]</scope>
    <source>
        <strain evidence="5">ATCC 27147 / PCC 6307</strain>
    </source>
</reference>
<dbReference type="KEGG" id="cgc:Cyagr_3226"/>
<organism evidence="4 5">
    <name type="scientific">Cyanobium gracile (strain ATCC 27147 / PCC 6307)</name>
    <dbReference type="NCBI Taxonomy" id="292564"/>
    <lineage>
        <taxon>Bacteria</taxon>
        <taxon>Bacillati</taxon>
        <taxon>Cyanobacteriota</taxon>
        <taxon>Cyanophyceae</taxon>
        <taxon>Synechococcales</taxon>
        <taxon>Prochlorococcaceae</taxon>
        <taxon>Cyanobium</taxon>
    </lineage>
</organism>
<dbReference type="Gene3D" id="3.90.1150.10">
    <property type="entry name" value="Aspartate Aminotransferase, domain 1"/>
    <property type="match status" value="1"/>
</dbReference>
<accession>K9PB05</accession>
<dbReference type="InterPro" id="IPR015422">
    <property type="entry name" value="PyrdxlP-dep_Trfase_small"/>
</dbReference>
<gene>
    <name evidence="4" type="ordered locus">Cyagr_3226</name>
</gene>
<dbReference type="EMBL" id="CP003495">
    <property type="protein sequence ID" value="AFY30305.1"/>
    <property type="molecule type" value="Genomic_DNA"/>
</dbReference>
<feature type="active site" description="Proton acceptor" evidence="1">
    <location>
        <position position="190"/>
    </location>
</feature>
<dbReference type="Proteomes" id="UP000010388">
    <property type="component" value="Chromosome"/>
</dbReference>
<protein>
    <submittedName>
        <fullName evidence="4">Putative PLP-dependent enzyme possibly involved in cell wall biogenesis</fullName>
    </submittedName>
</protein>
<dbReference type="PANTHER" id="PTHR30244">
    <property type="entry name" value="TRANSAMINASE"/>
    <property type="match status" value="1"/>
</dbReference>
<dbReference type="STRING" id="292564.Cyagr_3226"/>
<dbReference type="GO" id="GO:0030170">
    <property type="term" value="F:pyridoxal phosphate binding"/>
    <property type="evidence" value="ECO:0007669"/>
    <property type="project" value="TreeGrafter"/>
</dbReference>
<feature type="modified residue" description="N6-(pyridoxal phosphate)lysine" evidence="2">
    <location>
        <position position="190"/>
    </location>
</feature>
<proteinExistence type="inferred from homology"/>
<dbReference type="InterPro" id="IPR000653">
    <property type="entry name" value="DegT/StrS_aminotransferase"/>
</dbReference>